<evidence type="ECO:0000313" key="4">
    <source>
        <dbReference type="WBParaSite" id="GPUH_0000723501-mRNA-1"/>
    </source>
</evidence>
<sequence>MPFVIPPSVPGGFRSSRARDQPIPDDDDDLPSRPTSGLEDCPPGCVEGPGCTDACKCKNTFRTVHEMCNPPADAEVAKHCSAWYKQCPMYKPVHF</sequence>
<evidence type="ECO:0000313" key="3">
    <source>
        <dbReference type="Proteomes" id="UP000271098"/>
    </source>
</evidence>
<evidence type="ECO:0000256" key="1">
    <source>
        <dbReference type="SAM" id="MobiDB-lite"/>
    </source>
</evidence>
<feature type="region of interest" description="Disordered" evidence="1">
    <location>
        <begin position="1"/>
        <end position="38"/>
    </location>
</feature>
<reference evidence="4" key="1">
    <citation type="submission" date="2016-06" db="UniProtKB">
        <authorList>
            <consortium name="WormBaseParasite"/>
        </authorList>
    </citation>
    <scope>IDENTIFICATION</scope>
</reference>
<protein>
    <submittedName>
        <fullName evidence="4">CHCH domain-containing protein</fullName>
    </submittedName>
</protein>
<dbReference type="GO" id="GO:0005615">
    <property type="term" value="C:extracellular space"/>
    <property type="evidence" value="ECO:0007669"/>
    <property type="project" value="TreeGrafter"/>
</dbReference>
<accession>A0A183DET5</accession>
<dbReference type="InterPro" id="IPR053124">
    <property type="entry name" value="Notch_signaling_modulators"/>
</dbReference>
<dbReference type="GO" id="GO:0045747">
    <property type="term" value="P:positive regulation of Notch signaling pathway"/>
    <property type="evidence" value="ECO:0007669"/>
    <property type="project" value="TreeGrafter"/>
</dbReference>
<dbReference type="PANTHER" id="PTHR35015">
    <property type="entry name" value="PROTEIN CBR-OSM-7-RELATED"/>
    <property type="match status" value="1"/>
</dbReference>
<organism evidence="4">
    <name type="scientific">Gongylonema pulchrum</name>
    <dbReference type="NCBI Taxonomy" id="637853"/>
    <lineage>
        <taxon>Eukaryota</taxon>
        <taxon>Metazoa</taxon>
        <taxon>Ecdysozoa</taxon>
        <taxon>Nematoda</taxon>
        <taxon>Chromadorea</taxon>
        <taxon>Rhabditida</taxon>
        <taxon>Spirurina</taxon>
        <taxon>Spiruromorpha</taxon>
        <taxon>Spiruroidea</taxon>
        <taxon>Gongylonematidae</taxon>
        <taxon>Gongylonema</taxon>
    </lineage>
</organism>
<proteinExistence type="predicted"/>
<dbReference type="WBParaSite" id="GPUH_0000723501-mRNA-1">
    <property type="protein sequence ID" value="GPUH_0000723501-mRNA-1"/>
    <property type="gene ID" value="GPUH_0000723501"/>
</dbReference>
<name>A0A183DET5_9BILA</name>
<dbReference type="EMBL" id="UYRT01018375">
    <property type="protein sequence ID" value="VDK57652.1"/>
    <property type="molecule type" value="Genomic_DNA"/>
</dbReference>
<keyword evidence="3" id="KW-1185">Reference proteome</keyword>
<reference evidence="2 3" key="2">
    <citation type="submission" date="2018-11" db="EMBL/GenBank/DDBJ databases">
        <authorList>
            <consortium name="Pathogen Informatics"/>
        </authorList>
    </citation>
    <scope>NUCLEOTIDE SEQUENCE [LARGE SCALE GENOMIC DNA]</scope>
</reference>
<gene>
    <name evidence="2" type="ORF">GPUH_LOCUS7226</name>
</gene>
<dbReference type="GO" id="GO:0005112">
    <property type="term" value="F:Notch binding"/>
    <property type="evidence" value="ECO:0007669"/>
    <property type="project" value="TreeGrafter"/>
</dbReference>
<evidence type="ECO:0000313" key="2">
    <source>
        <dbReference type="EMBL" id="VDK57652.1"/>
    </source>
</evidence>
<dbReference type="OrthoDB" id="5774669at2759"/>
<dbReference type="PANTHER" id="PTHR35015:SF1">
    <property type="entry name" value="NOTCH LIGAND OSM-11"/>
    <property type="match status" value="1"/>
</dbReference>
<dbReference type="Proteomes" id="UP000271098">
    <property type="component" value="Unassembled WGS sequence"/>
</dbReference>
<dbReference type="AlphaFoldDB" id="A0A183DET5"/>